<evidence type="ECO:0000313" key="1">
    <source>
        <dbReference type="EMBL" id="SHK81236.1"/>
    </source>
</evidence>
<organism evidence="1 2">
    <name type="scientific">Rhodothermus profundi</name>
    <dbReference type="NCBI Taxonomy" id="633813"/>
    <lineage>
        <taxon>Bacteria</taxon>
        <taxon>Pseudomonadati</taxon>
        <taxon>Rhodothermota</taxon>
        <taxon>Rhodothermia</taxon>
        <taxon>Rhodothermales</taxon>
        <taxon>Rhodothermaceae</taxon>
        <taxon>Rhodothermus</taxon>
    </lineage>
</organism>
<dbReference type="Proteomes" id="UP000185812">
    <property type="component" value="Unassembled WGS sequence"/>
</dbReference>
<dbReference type="EMBL" id="FRAU01000006">
    <property type="protein sequence ID" value="SHK81236.1"/>
    <property type="molecule type" value="Genomic_DNA"/>
</dbReference>
<accession>A0A1M6VJ23</accession>
<evidence type="ECO:0000313" key="2">
    <source>
        <dbReference type="Proteomes" id="UP000185812"/>
    </source>
</evidence>
<keyword evidence="2" id="KW-1185">Reference proteome</keyword>
<name>A0A1M6VJ23_9BACT</name>
<protein>
    <submittedName>
        <fullName evidence="1">Uncharacterized protein</fullName>
    </submittedName>
</protein>
<proteinExistence type="predicted"/>
<reference evidence="2" key="1">
    <citation type="submission" date="2016-11" db="EMBL/GenBank/DDBJ databases">
        <authorList>
            <person name="Varghese N."/>
            <person name="Submissions S."/>
        </authorList>
    </citation>
    <scope>NUCLEOTIDE SEQUENCE [LARGE SCALE GENOMIC DNA]</scope>
    <source>
        <strain evidence="2">DSM 22212</strain>
    </source>
</reference>
<gene>
    <name evidence="1" type="ORF">SAMN04488087_2050</name>
</gene>
<dbReference type="AlphaFoldDB" id="A0A1M6VJ23"/>
<sequence length="51" mass="5578">MGRHLGIDREEFLSYTGLEALGGISAKQFSQILGPTQHFFDEIGEGAIRLA</sequence>
<dbReference type="STRING" id="633813.SAMN04488087_2050"/>